<evidence type="ECO:0000313" key="3">
    <source>
        <dbReference type="Proteomes" id="UP000236291"/>
    </source>
</evidence>
<sequence length="341" mass="38528">MGCISSKLIIARSISYHEERNQRSKANSIPLLEELIISTSGSDQYLAALVCTANKLSNKLHSKSLSSNTTSKLAIEPESSEVIDENLEHSTILEAKLFESDQKNRSKSWHFPERIVYSLGQESSSCSEDKDELRCKSDLGSRSFHTVEEYDDIVNRIWLSKSQIVQQSDYNDDNNDDDSAMMTTMTQVSECTSNATHHTQIKDSTIKKMQPLCLNKNEEVIQSHKTKILEKGNKRKDIAKRLESLIIPSNVESPAIATLRKWLPADGIYSPSSYITPKFGSYSSTNIRNENEDEASEDSIFSPELVSAFEQCMQKLEAEEENILKQILENVEEEIDEGMKN</sequence>
<comment type="caution">
    <text evidence="2">The sequence shown here is derived from an EMBL/GenBank/DDBJ whole genome shotgun (WGS) entry which is preliminary data.</text>
</comment>
<dbReference type="AlphaFoldDB" id="A0A2K3LFS1"/>
<proteinExistence type="predicted"/>
<keyword evidence="1" id="KW-0175">Coiled coil</keyword>
<reference evidence="2 3" key="2">
    <citation type="journal article" date="2017" name="Front. Plant Sci.">
        <title>Gene Classification and Mining of Molecular Markers Useful in Red Clover (Trifolium pratense) Breeding.</title>
        <authorList>
            <person name="Istvanek J."/>
            <person name="Dluhosova J."/>
            <person name="Dluhos P."/>
            <person name="Patkova L."/>
            <person name="Nedelnik J."/>
            <person name="Repkova J."/>
        </authorList>
    </citation>
    <scope>NUCLEOTIDE SEQUENCE [LARGE SCALE GENOMIC DNA]</scope>
    <source>
        <strain evidence="3">cv. Tatra</strain>
        <tissue evidence="2">Young leaves</tissue>
    </source>
</reference>
<dbReference type="EMBL" id="ASHM01032236">
    <property type="protein sequence ID" value="PNX77368.1"/>
    <property type="molecule type" value="Genomic_DNA"/>
</dbReference>
<evidence type="ECO:0000256" key="1">
    <source>
        <dbReference type="SAM" id="Coils"/>
    </source>
</evidence>
<protein>
    <submittedName>
        <fullName evidence="2">Uncharacterized protein</fullName>
    </submittedName>
</protein>
<dbReference type="Proteomes" id="UP000236291">
    <property type="component" value="Unassembled WGS sequence"/>
</dbReference>
<evidence type="ECO:0000313" key="2">
    <source>
        <dbReference type="EMBL" id="PNX77368.1"/>
    </source>
</evidence>
<reference evidence="2 3" key="1">
    <citation type="journal article" date="2014" name="Am. J. Bot.">
        <title>Genome assembly and annotation for red clover (Trifolium pratense; Fabaceae).</title>
        <authorList>
            <person name="Istvanek J."/>
            <person name="Jaros M."/>
            <person name="Krenek A."/>
            <person name="Repkova J."/>
        </authorList>
    </citation>
    <scope>NUCLEOTIDE SEQUENCE [LARGE SCALE GENOMIC DNA]</scope>
    <source>
        <strain evidence="3">cv. Tatra</strain>
        <tissue evidence="2">Young leaves</tissue>
    </source>
</reference>
<gene>
    <name evidence="2" type="ORF">L195_g033333</name>
</gene>
<organism evidence="2 3">
    <name type="scientific">Trifolium pratense</name>
    <name type="common">Red clover</name>
    <dbReference type="NCBI Taxonomy" id="57577"/>
    <lineage>
        <taxon>Eukaryota</taxon>
        <taxon>Viridiplantae</taxon>
        <taxon>Streptophyta</taxon>
        <taxon>Embryophyta</taxon>
        <taxon>Tracheophyta</taxon>
        <taxon>Spermatophyta</taxon>
        <taxon>Magnoliopsida</taxon>
        <taxon>eudicotyledons</taxon>
        <taxon>Gunneridae</taxon>
        <taxon>Pentapetalae</taxon>
        <taxon>rosids</taxon>
        <taxon>fabids</taxon>
        <taxon>Fabales</taxon>
        <taxon>Fabaceae</taxon>
        <taxon>Papilionoideae</taxon>
        <taxon>50 kb inversion clade</taxon>
        <taxon>NPAAA clade</taxon>
        <taxon>Hologalegina</taxon>
        <taxon>IRL clade</taxon>
        <taxon>Trifolieae</taxon>
        <taxon>Trifolium</taxon>
    </lineage>
</organism>
<accession>A0A2K3LFS1</accession>
<name>A0A2K3LFS1_TRIPR</name>
<feature type="coiled-coil region" evidence="1">
    <location>
        <begin position="313"/>
        <end position="341"/>
    </location>
</feature>